<reference evidence="1 2" key="1">
    <citation type="submission" date="2012-12" db="EMBL/GenBank/DDBJ databases">
        <title>The Genome Sequence of Bacillus cereus VD133.</title>
        <authorList>
            <consortium name="The Broad Institute Genome Sequencing Platform"/>
            <consortium name="The Broad Institute Genome Sequencing Center for Infectious Disease"/>
            <person name="Feldgarden M."/>
            <person name="Van der Auwera G.A."/>
            <person name="Mahillon J."/>
            <person name="Duprez V."/>
            <person name="Timmery S."/>
            <person name="Mattelet C."/>
            <person name="Dierick K."/>
            <person name="Sun M."/>
            <person name="Yu Z."/>
            <person name="Zhu L."/>
            <person name="Hu X."/>
            <person name="Shank E.B."/>
            <person name="Swiecicka I."/>
            <person name="Hansen B.M."/>
            <person name="Andrup L."/>
            <person name="Walker B."/>
            <person name="Young S.K."/>
            <person name="Zeng Q."/>
            <person name="Gargeya S."/>
            <person name="Fitzgerald M."/>
            <person name="Haas B."/>
            <person name="Abouelleil A."/>
            <person name="Alvarado L."/>
            <person name="Arachchi H.M."/>
            <person name="Berlin A.M."/>
            <person name="Chapman S.B."/>
            <person name="Dewar J."/>
            <person name="Goldberg J."/>
            <person name="Griggs A."/>
            <person name="Gujja S."/>
            <person name="Hansen M."/>
            <person name="Howarth C."/>
            <person name="Imamovic A."/>
            <person name="Larimer J."/>
            <person name="McCowan C."/>
            <person name="Murphy C."/>
            <person name="Neiman D."/>
            <person name="Pearson M."/>
            <person name="Priest M."/>
            <person name="Roberts A."/>
            <person name="Saif S."/>
            <person name="Shea T."/>
            <person name="Sisk P."/>
            <person name="Sykes S."/>
            <person name="Wortman J."/>
            <person name="Nusbaum C."/>
            <person name="Birren B."/>
        </authorList>
    </citation>
    <scope>NUCLEOTIDE SEQUENCE [LARGE SCALE GENOMIC DNA]</scope>
    <source>
        <strain evidence="1 2">VD133</strain>
    </source>
</reference>
<dbReference type="Proteomes" id="UP000014018">
    <property type="component" value="Unassembled WGS sequence"/>
</dbReference>
<evidence type="ECO:0000313" key="2">
    <source>
        <dbReference type="Proteomes" id="UP000014018"/>
    </source>
</evidence>
<evidence type="ECO:0000313" key="1">
    <source>
        <dbReference type="EMBL" id="EOO25120.1"/>
    </source>
</evidence>
<dbReference type="AlphaFoldDB" id="A0A9W5PK88"/>
<sequence>MHIFYKLDIDINTNRTMEKPYEIHIEIHYFNEEFKQRVKNLAKKNRPAFEVKYKNFIVRHLQKDKFNIKLVSCTNREYRAVKTGDYSYLSNLNSFDFERGVFSFVEHSEAEEVMYKMEKIIRESLNKEALVFQRIL</sequence>
<comment type="caution">
    <text evidence="1">The sequence shown here is derived from an EMBL/GenBank/DDBJ whole genome shotgun (WGS) entry which is preliminary data.</text>
</comment>
<proteinExistence type="predicted"/>
<gene>
    <name evidence="1" type="ORF">IIU_06433</name>
</gene>
<dbReference type="RefSeq" id="WP_016112189.1">
    <property type="nucleotide sequence ID" value="NZ_KB976195.1"/>
</dbReference>
<name>A0A9W5PK88_BACCE</name>
<organism evidence="1 2">
    <name type="scientific">Bacillus cereus VD133</name>
    <dbReference type="NCBI Taxonomy" id="1053233"/>
    <lineage>
        <taxon>Bacteria</taxon>
        <taxon>Bacillati</taxon>
        <taxon>Bacillota</taxon>
        <taxon>Bacilli</taxon>
        <taxon>Bacillales</taxon>
        <taxon>Bacillaceae</taxon>
        <taxon>Bacillus</taxon>
        <taxon>Bacillus cereus group</taxon>
    </lineage>
</organism>
<dbReference type="EMBL" id="AHFB01000146">
    <property type="protein sequence ID" value="EOO25120.1"/>
    <property type="molecule type" value="Genomic_DNA"/>
</dbReference>
<accession>A0A9W5PK88</accession>
<protein>
    <submittedName>
        <fullName evidence="1">Uncharacterized protein</fullName>
    </submittedName>
</protein>